<dbReference type="AlphaFoldDB" id="A0AA37BSM3"/>
<dbReference type="RefSeq" id="WP_188681770.1">
    <property type="nucleotide sequence ID" value="NZ_BMNY01000003.1"/>
</dbReference>
<evidence type="ECO:0000256" key="1">
    <source>
        <dbReference type="ARBA" id="ARBA00010272"/>
    </source>
</evidence>
<dbReference type="EMBL" id="BMNY01000003">
    <property type="protein sequence ID" value="GGM79017.1"/>
    <property type="molecule type" value="Genomic_DNA"/>
</dbReference>
<feature type="domain" description="Thiamine-binding protein" evidence="2">
    <location>
        <begin position="4"/>
        <end position="93"/>
    </location>
</feature>
<dbReference type="PANTHER" id="PTHR33777">
    <property type="entry name" value="UPF0045 PROTEIN ECM15"/>
    <property type="match status" value="1"/>
</dbReference>
<keyword evidence="4" id="KW-1185">Reference proteome</keyword>
<dbReference type="PANTHER" id="PTHR33777:SF1">
    <property type="entry name" value="UPF0045 PROTEIN ECM15"/>
    <property type="match status" value="1"/>
</dbReference>
<comment type="similarity">
    <text evidence="1">Belongs to the UPF0045 family.</text>
</comment>
<protein>
    <recommendedName>
        <fullName evidence="2">Thiamine-binding protein domain-containing protein</fullName>
    </recommendedName>
</protein>
<dbReference type="Gene3D" id="3.30.70.930">
    <property type="match status" value="1"/>
</dbReference>
<dbReference type="SUPFAM" id="SSF89957">
    <property type="entry name" value="MTH1187/YkoF-like"/>
    <property type="match status" value="1"/>
</dbReference>
<reference evidence="3" key="1">
    <citation type="journal article" date="2014" name="Int. J. Syst. Evol. Microbiol.">
        <title>Complete genome sequence of Corynebacterium casei LMG S-19264T (=DSM 44701T), isolated from a smear-ripened cheese.</title>
        <authorList>
            <consortium name="US DOE Joint Genome Institute (JGI-PGF)"/>
            <person name="Walter F."/>
            <person name="Albersmeier A."/>
            <person name="Kalinowski J."/>
            <person name="Ruckert C."/>
        </authorList>
    </citation>
    <scope>NUCLEOTIDE SEQUENCE</scope>
    <source>
        <strain evidence="3">JCM 13583</strain>
    </source>
</reference>
<comment type="caution">
    <text evidence="3">The sequence shown here is derived from an EMBL/GenBank/DDBJ whole genome shotgun (WGS) entry which is preliminary data.</text>
</comment>
<reference evidence="3" key="2">
    <citation type="submission" date="2022-09" db="EMBL/GenBank/DDBJ databases">
        <authorList>
            <person name="Sun Q."/>
            <person name="Ohkuma M."/>
        </authorList>
    </citation>
    <scope>NUCLEOTIDE SEQUENCE</scope>
    <source>
        <strain evidence="3">JCM 13583</strain>
    </source>
</reference>
<dbReference type="InterPro" id="IPR029756">
    <property type="entry name" value="MTH1187/YkoF-like"/>
</dbReference>
<dbReference type="Pfam" id="PF01910">
    <property type="entry name" value="Thiamine_BP"/>
    <property type="match status" value="1"/>
</dbReference>
<proteinExistence type="inferred from homology"/>
<dbReference type="InterPro" id="IPR051614">
    <property type="entry name" value="UPF0045_domain"/>
</dbReference>
<accession>A0AA37BSM3</accession>
<dbReference type="NCBIfam" id="TIGR00106">
    <property type="entry name" value="MTH1187 family thiamine-binding protein"/>
    <property type="match status" value="1"/>
</dbReference>
<dbReference type="Proteomes" id="UP000632195">
    <property type="component" value="Unassembled WGS sequence"/>
</dbReference>
<organism evidence="3 4">
    <name type="scientific">Thermogymnomonas acidicola</name>
    <dbReference type="NCBI Taxonomy" id="399579"/>
    <lineage>
        <taxon>Archaea</taxon>
        <taxon>Methanobacteriati</taxon>
        <taxon>Thermoplasmatota</taxon>
        <taxon>Thermoplasmata</taxon>
        <taxon>Thermoplasmatales</taxon>
        <taxon>Thermogymnomonas</taxon>
    </lineage>
</organism>
<sequence length="97" mass="10628">MIVADVAFYPIGKGVSASEAIKKAIEALRGAGVRCYPNSMATVMEAESLEQIFAAVARAEKALVDMGYPRVETILRVDDRRDLENSVERKLRALGEE</sequence>
<evidence type="ECO:0000259" key="2">
    <source>
        <dbReference type="Pfam" id="PF01910"/>
    </source>
</evidence>
<evidence type="ECO:0000313" key="4">
    <source>
        <dbReference type="Proteomes" id="UP000632195"/>
    </source>
</evidence>
<gene>
    <name evidence="3" type="ORF">GCM10007108_16540</name>
</gene>
<name>A0AA37BSM3_9ARCH</name>
<dbReference type="GO" id="GO:0005829">
    <property type="term" value="C:cytosol"/>
    <property type="evidence" value="ECO:0007669"/>
    <property type="project" value="TreeGrafter"/>
</dbReference>
<dbReference type="InterPro" id="IPR002767">
    <property type="entry name" value="Thiamine_BP"/>
</dbReference>
<evidence type="ECO:0000313" key="3">
    <source>
        <dbReference type="EMBL" id="GGM79017.1"/>
    </source>
</evidence>